<dbReference type="Gene3D" id="2.60.40.10">
    <property type="entry name" value="Immunoglobulins"/>
    <property type="match status" value="1"/>
</dbReference>
<evidence type="ECO:0000256" key="3">
    <source>
        <dbReference type="ARBA" id="ARBA00023130"/>
    </source>
</evidence>
<evidence type="ECO:0000256" key="5">
    <source>
        <dbReference type="SAM" id="SignalP"/>
    </source>
</evidence>
<keyword evidence="3" id="KW-1064">Adaptive immunity</keyword>
<dbReference type="PANTHER" id="PTHR23268:SF13">
    <property type="entry name" value="IG-LIKE DOMAIN-CONTAINING PROTEIN"/>
    <property type="match status" value="1"/>
</dbReference>
<evidence type="ECO:0000259" key="6">
    <source>
        <dbReference type="Pfam" id="PF07686"/>
    </source>
</evidence>
<dbReference type="InterPro" id="IPR050413">
    <property type="entry name" value="TCR_beta_variable"/>
</dbReference>
<keyword evidence="4" id="KW-0393">Immunoglobulin domain</keyword>
<feature type="domain" description="Immunoglobulin V-set" evidence="6">
    <location>
        <begin position="25"/>
        <end position="106"/>
    </location>
</feature>
<keyword evidence="8" id="KW-1185">Reference proteome</keyword>
<feature type="chain" id="PRO_5034929583" evidence="5">
    <location>
        <begin position="22"/>
        <end position="135"/>
    </location>
</feature>
<dbReference type="Ensembl" id="ENSSDAT00000007862.1">
    <property type="protein sequence ID" value="ENSSDAP00000006889.1"/>
    <property type="gene ID" value="ENSSDAG00000006366.1"/>
</dbReference>
<protein>
    <submittedName>
        <fullName evidence="7">T cell receptor beta variable 15</fullName>
    </submittedName>
</protein>
<sequence>MGPGLLHCITLCLLVASPVTAMVMQNPRYRTTRVGKPVNLSCSQTLNHDTMYWYQQKPSHPPKLLLYYYDDQLNKQTDTSDNFQASRPKTSLCSLDIRSAGLEDSASVPECSLLATTTPGPLLLLVAYTSASVIK</sequence>
<organism evidence="7 8">
    <name type="scientific">Spermophilus dauricus</name>
    <name type="common">Daurian ground squirrel</name>
    <dbReference type="NCBI Taxonomy" id="99837"/>
    <lineage>
        <taxon>Eukaryota</taxon>
        <taxon>Metazoa</taxon>
        <taxon>Chordata</taxon>
        <taxon>Craniata</taxon>
        <taxon>Vertebrata</taxon>
        <taxon>Euteleostomi</taxon>
        <taxon>Mammalia</taxon>
        <taxon>Eutheria</taxon>
        <taxon>Euarchontoglires</taxon>
        <taxon>Glires</taxon>
        <taxon>Rodentia</taxon>
        <taxon>Sciuromorpha</taxon>
        <taxon>Sciuridae</taxon>
        <taxon>Xerinae</taxon>
        <taxon>Marmotini</taxon>
        <taxon>Spermophilus</taxon>
    </lineage>
</organism>
<keyword evidence="1 5" id="KW-0732">Signal</keyword>
<dbReference type="InterPro" id="IPR013106">
    <property type="entry name" value="Ig_V-set"/>
</dbReference>
<reference evidence="7" key="2">
    <citation type="submission" date="2025-09" db="UniProtKB">
        <authorList>
            <consortium name="Ensembl"/>
        </authorList>
    </citation>
    <scope>IDENTIFICATION</scope>
</reference>
<name>A0A8C9ULQ8_SPEDA</name>
<dbReference type="GO" id="GO:0007166">
    <property type="term" value="P:cell surface receptor signaling pathway"/>
    <property type="evidence" value="ECO:0007669"/>
    <property type="project" value="TreeGrafter"/>
</dbReference>
<proteinExistence type="predicted"/>
<feature type="signal peptide" evidence="5">
    <location>
        <begin position="1"/>
        <end position="21"/>
    </location>
</feature>
<evidence type="ECO:0000256" key="1">
    <source>
        <dbReference type="ARBA" id="ARBA00022729"/>
    </source>
</evidence>
<dbReference type="GO" id="GO:0002250">
    <property type="term" value="P:adaptive immune response"/>
    <property type="evidence" value="ECO:0007669"/>
    <property type="project" value="UniProtKB-KW"/>
</dbReference>
<keyword evidence="2" id="KW-0391">Immunity</keyword>
<evidence type="ECO:0000256" key="2">
    <source>
        <dbReference type="ARBA" id="ARBA00022859"/>
    </source>
</evidence>
<evidence type="ECO:0000313" key="8">
    <source>
        <dbReference type="Proteomes" id="UP000694422"/>
    </source>
</evidence>
<dbReference type="Proteomes" id="UP000694422">
    <property type="component" value="Unplaced"/>
</dbReference>
<dbReference type="SUPFAM" id="SSF48726">
    <property type="entry name" value="Immunoglobulin"/>
    <property type="match status" value="1"/>
</dbReference>
<reference evidence="7" key="1">
    <citation type="submission" date="2025-08" db="UniProtKB">
        <authorList>
            <consortium name="Ensembl"/>
        </authorList>
    </citation>
    <scope>IDENTIFICATION</scope>
</reference>
<dbReference type="InterPro" id="IPR013783">
    <property type="entry name" value="Ig-like_fold"/>
</dbReference>
<dbReference type="PANTHER" id="PTHR23268">
    <property type="entry name" value="T-CELL RECEPTOR BETA CHAIN"/>
    <property type="match status" value="1"/>
</dbReference>
<evidence type="ECO:0000256" key="4">
    <source>
        <dbReference type="ARBA" id="ARBA00023319"/>
    </source>
</evidence>
<dbReference type="AlphaFoldDB" id="A0A8C9ULQ8"/>
<accession>A0A8C9ULQ8</accession>
<dbReference type="GO" id="GO:0005886">
    <property type="term" value="C:plasma membrane"/>
    <property type="evidence" value="ECO:0007669"/>
    <property type="project" value="TreeGrafter"/>
</dbReference>
<evidence type="ECO:0000313" key="7">
    <source>
        <dbReference type="Ensembl" id="ENSSDAP00000006889.1"/>
    </source>
</evidence>
<dbReference type="Pfam" id="PF07686">
    <property type="entry name" value="V-set"/>
    <property type="match status" value="1"/>
</dbReference>
<dbReference type="InterPro" id="IPR036179">
    <property type="entry name" value="Ig-like_dom_sf"/>
</dbReference>